<sequence>MPEYARRRTYDSVSATHDRLVWVSREENILLQNNGVGSDIVDETLKRSFLCDHVEVVELTTNLRLLTEGHSDERESANYLLDVGNGNISVEQSLGFKCDVQNSYSKPDVAV</sequence>
<protein>
    <submittedName>
        <fullName evidence="1">Uncharacterized protein</fullName>
    </submittedName>
</protein>
<evidence type="ECO:0000313" key="1">
    <source>
        <dbReference type="EMBL" id="CAI9735496.1"/>
    </source>
</evidence>
<evidence type="ECO:0000313" key="2">
    <source>
        <dbReference type="Proteomes" id="UP001162480"/>
    </source>
</evidence>
<dbReference type="AlphaFoldDB" id="A0AA36BJB9"/>
<accession>A0AA36BJB9</accession>
<dbReference type="EMBL" id="OX597830">
    <property type="protein sequence ID" value="CAI9735496.1"/>
    <property type="molecule type" value="Genomic_DNA"/>
</dbReference>
<gene>
    <name evidence="1" type="ORF">OCTVUL_1B013807</name>
</gene>
<name>A0AA36BJB9_OCTVU</name>
<dbReference type="Proteomes" id="UP001162480">
    <property type="component" value="Chromosome 17"/>
</dbReference>
<organism evidence="1 2">
    <name type="scientific">Octopus vulgaris</name>
    <name type="common">Common octopus</name>
    <dbReference type="NCBI Taxonomy" id="6645"/>
    <lineage>
        <taxon>Eukaryota</taxon>
        <taxon>Metazoa</taxon>
        <taxon>Spiralia</taxon>
        <taxon>Lophotrochozoa</taxon>
        <taxon>Mollusca</taxon>
        <taxon>Cephalopoda</taxon>
        <taxon>Coleoidea</taxon>
        <taxon>Octopodiformes</taxon>
        <taxon>Octopoda</taxon>
        <taxon>Incirrata</taxon>
        <taxon>Octopodidae</taxon>
        <taxon>Octopus</taxon>
    </lineage>
</organism>
<keyword evidence="2" id="KW-1185">Reference proteome</keyword>
<proteinExistence type="predicted"/>
<reference evidence="1" key="1">
    <citation type="submission" date="2023-08" db="EMBL/GenBank/DDBJ databases">
        <authorList>
            <person name="Alioto T."/>
            <person name="Alioto T."/>
            <person name="Gomez Garrido J."/>
        </authorList>
    </citation>
    <scope>NUCLEOTIDE SEQUENCE</scope>
</reference>